<dbReference type="NCBIfam" id="TIGR01451">
    <property type="entry name" value="B_ant_repeat"/>
    <property type="match status" value="1"/>
</dbReference>
<organism evidence="3 4">
    <name type="scientific">Deinococcus malanensis</name>
    <dbReference type="NCBI Taxonomy" id="1706855"/>
    <lineage>
        <taxon>Bacteria</taxon>
        <taxon>Thermotogati</taxon>
        <taxon>Deinococcota</taxon>
        <taxon>Deinococci</taxon>
        <taxon>Deinococcales</taxon>
        <taxon>Deinococcaceae</taxon>
        <taxon>Deinococcus</taxon>
    </lineage>
</organism>
<accession>A0ABQ2EZ36</accession>
<dbReference type="InterPro" id="IPR001434">
    <property type="entry name" value="OmcB-like_DUF11"/>
</dbReference>
<gene>
    <name evidence="3" type="ORF">GCM10008955_23790</name>
</gene>
<dbReference type="Pfam" id="PF01345">
    <property type="entry name" value="DUF11"/>
    <property type="match status" value="2"/>
</dbReference>
<dbReference type="EMBL" id="BMPP01000009">
    <property type="protein sequence ID" value="GGK29235.1"/>
    <property type="molecule type" value="Genomic_DNA"/>
</dbReference>
<protein>
    <recommendedName>
        <fullName evidence="2">DUF11 domain-containing protein</fullName>
    </recommendedName>
</protein>
<feature type="region of interest" description="Disordered" evidence="1">
    <location>
        <begin position="235"/>
        <end position="255"/>
    </location>
</feature>
<comment type="caution">
    <text evidence="3">The sequence shown here is derived from an EMBL/GenBank/DDBJ whole genome shotgun (WGS) entry which is preliminary data.</text>
</comment>
<dbReference type="Proteomes" id="UP000647587">
    <property type="component" value="Unassembled WGS sequence"/>
</dbReference>
<reference evidence="4" key="1">
    <citation type="journal article" date="2019" name="Int. J. Syst. Evol. Microbiol.">
        <title>The Global Catalogue of Microorganisms (GCM) 10K type strain sequencing project: providing services to taxonomists for standard genome sequencing and annotation.</title>
        <authorList>
            <consortium name="The Broad Institute Genomics Platform"/>
            <consortium name="The Broad Institute Genome Sequencing Center for Infectious Disease"/>
            <person name="Wu L."/>
            <person name="Ma J."/>
        </authorList>
    </citation>
    <scope>NUCLEOTIDE SEQUENCE [LARGE SCALE GENOMIC DNA]</scope>
    <source>
        <strain evidence="4">JCM 30331</strain>
    </source>
</reference>
<feature type="domain" description="DUF11" evidence="2">
    <location>
        <begin position="285"/>
        <end position="402"/>
    </location>
</feature>
<sequence length="539" mass="55276">MEASTATQGYEQLENFPVLPNSVYQILNVSTTYSAPGGSVNSSVYADACTWDSNTSSTSYRSCLGKGKVGGDVTTIYTVRIIGGDTSTIYNLIYDFSGSSYHYNTDYGKTNGLRITATVPDLTLSKTHTGDFTVGQPGSFTFTVRTSGADVYGTTTIRDTLPTGLSLPDGPVSISGTNAGSWRCSSLSNVVTCTSTNIDAPGVPNTPLFKVGESSTFTINGIVVGPAAVPGVTNTATVSNPNESSATTSNNSASDPVKVLAPDLALSKTAAAYATPSLPGDPAATTPSPATIKVITYTLRVTNSGTGVSSGPVTVTDTLPAGLLATAIGGEGWTCAALPALSCTRSDTLPAGSSYPDITLTVQAPFTTELETTPSLRDFTNVAVVSGGNDVSTSNNRGSANVRMVYAKLAKQVRNVSTGSAFALTSTGAPGQLLEYCIDFVNFGGTALNNFNVKDHVPGNTSALLTGYNTDAGSMGRAYGMRLTRNGTVTYLTSAVDSLDRGSLSTSGGSFGAGVMDAILPTALALNETGNVCFMAAIR</sequence>
<dbReference type="InterPro" id="IPR047589">
    <property type="entry name" value="DUF11_rpt"/>
</dbReference>
<name>A0ABQ2EZ36_9DEIO</name>
<feature type="domain" description="DUF11" evidence="2">
    <location>
        <begin position="121"/>
        <end position="254"/>
    </location>
</feature>
<evidence type="ECO:0000259" key="2">
    <source>
        <dbReference type="Pfam" id="PF01345"/>
    </source>
</evidence>
<feature type="compositionally biased region" description="Low complexity" evidence="1">
    <location>
        <begin position="239"/>
        <end position="254"/>
    </location>
</feature>
<evidence type="ECO:0000313" key="4">
    <source>
        <dbReference type="Proteomes" id="UP000647587"/>
    </source>
</evidence>
<proteinExistence type="predicted"/>
<evidence type="ECO:0000256" key="1">
    <source>
        <dbReference type="SAM" id="MobiDB-lite"/>
    </source>
</evidence>
<evidence type="ECO:0000313" key="3">
    <source>
        <dbReference type="EMBL" id="GGK29235.1"/>
    </source>
</evidence>
<keyword evidence="4" id="KW-1185">Reference proteome</keyword>